<evidence type="ECO:0000313" key="2">
    <source>
        <dbReference type="Proteomes" id="UP000051335"/>
    </source>
</evidence>
<sequence>MNCNPQTLRQAARKLAAETGFSAAEIEAMPFNRMLWWIMD</sequence>
<dbReference type="AlphaFoldDB" id="A0A0P9QIX4"/>
<protein>
    <submittedName>
        <fullName evidence="1">Uncharacterized protein</fullName>
    </submittedName>
</protein>
<dbReference type="EMBL" id="LJQC01000575">
    <property type="protein sequence ID" value="KPW97970.1"/>
    <property type="molecule type" value="Genomic_DNA"/>
</dbReference>
<keyword evidence="2" id="KW-1185">Reference proteome</keyword>
<comment type="caution">
    <text evidence="1">The sequence shown here is derived from an EMBL/GenBank/DDBJ whole genome shotgun (WGS) entry which is preliminary data.</text>
</comment>
<proteinExistence type="predicted"/>
<name>A0A0P9QIX4_9PSED</name>
<organism evidence="1 2">
    <name type="scientific">Pseudomonas syringae pv. coryli</name>
    <dbReference type="NCBI Taxonomy" id="317659"/>
    <lineage>
        <taxon>Bacteria</taxon>
        <taxon>Pseudomonadati</taxon>
        <taxon>Pseudomonadota</taxon>
        <taxon>Gammaproteobacteria</taxon>
        <taxon>Pseudomonadales</taxon>
        <taxon>Pseudomonadaceae</taxon>
        <taxon>Pseudomonas</taxon>
    </lineage>
</organism>
<accession>A0A0P9QIX4</accession>
<reference evidence="1 2" key="1">
    <citation type="submission" date="2015-09" db="EMBL/GenBank/DDBJ databases">
        <title>Genome announcement of multiple Pseudomonas syringae strains.</title>
        <authorList>
            <person name="Thakur S."/>
            <person name="Wang P.W."/>
            <person name="Gong Y."/>
            <person name="Weir B.S."/>
            <person name="Guttman D.S."/>
        </authorList>
    </citation>
    <scope>NUCLEOTIDE SEQUENCE [LARGE SCALE GENOMIC DNA]</scope>
    <source>
        <strain evidence="1 2">ICMP17001</strain>
    </source>
</reference>
<gene>
    <name evidence="1" type="ORF">ALO75_102568</name>
</gene>
<dbReference type="PATRIC" id="fig|317659.3.peg.2315"/>
<evidence type="ECO:0000313" key="1">
    <source>
        <dbReference type="EMBL" id="KPW97970.1"/>
    </source>
</evidence>
<dbReference type="Proteomes" id="UP000051335">
    <property type="component" value="Unassembled WGS sequence"/>
</dbReference>